<evidence type="ECO:0000313" key="2">
    <source>
        <dbReference type="EMBL" id="AEO63462.1"/>
    </source>
</evidence>
<dbReference type="HOGENOM" id="CLU_040048_2_1_1"/>
<keyword evidence="3" id="KW-1185">Reference proteome</keyword>
<organism evidence="2 3">
    <name type="scientific">Thermothielavioides terrestris (strain ATCC 38088 / NRRL 8126)</name>
    <name type="common">Thielavia terrestris</name>
    <dbReference type="NCBI Taxonomy" id="578455"/>
    <lineage>
        <taxon>Eukaryota</taxon>
        <taxon>Fungi</taxon>
        <taxon>Dikarya</taxon>
        <taxon>Ascomycota</taxon>
        <taxon>Pezizomycotina</taxon>
        <taxon>Sordariomycetes</taxon>
        <taxon>Sordariomycetidae</taxon>
        <taxon>Sordariales</taxon>
        <taxon>Chaetomiaceae</taxon>
        <taxon>Thermothielavioides</taxon>
        <taxon>Thermothielavioides terrestris</taxon>
    </lineage>
</organism>
<dbReference type="EMBL" id="CP003009">
    <property type="protein sequence ID" value="AEO63462.1"/>
    <property type="molecule type" value="Genomic_DNA"/>
</dbReference>
<dbReference type="SUPFAM" id="SSF81383">
    <property type="entry name" value="F-box domain"/>
    <property type="match status" value="1"/>
</dbReference>
<reference evidence="2 3" key="1">
    <citation type="journal article" date="2011" name="Nat. Biotechnol.">
        <title>Comparative genomic analysis of the thermophilic biomass-degrading fungi Myceliophthora thermophila and Thielavia terrestris.</title>
        <authorList>
            <person name="Berka R.M."/>
            <person name="Grigoriev I.V."/>
            <person name="Otillar R."/>
            <person name="Salamov A."/>
            <person name="Grimwood J."/>
            <person name="Reid I."/>
            <person name="Ishmael N."/>
            <person name="John T."/>
            <person name="Darmond C."/>
            <person name="Moisan M.-C."/>
            <person name="Henrissat B."/>
            <person name="Coutinho P.M."/>
            <person name="Lombard V."/>
            <person name="Natvig D.O."/>
            <person name="Lindquist E."/>
            <person name="Schmutz J."/>
            <person name="Lucas S."/>
            <person name="Harris P."/>
            <person name="Powlowski J."/>
            <person name="Bellemare A."/>
            <person name="Taylor D."/>
            <person name="Butler G."/>
            <person name="de Vries R.P."/>
            <person name="Allijn I.E."/>
            <person name="van den Brink J."/>
            <person name="Ushinsky S."/>
            <person name="Storms R."/>
            <person name="Powell A.J."/>
            <person name="Paulsen I.T."/>
            <person name="Elbourne L.D.H."/>
            <person name="Baker S.E."/>
            <person name="Magnuson J."/>
            <person name="LaBoissiere S."/>
            <person name="Clutterbuck A.J."/>
            <person name="Martinez D."/>
            <person name="Wogulis M."/>
            <person name="de Leon A.L."/>
            <person name="Rey M.W."/>
            <person name="Tsang A."/>
        </authorList>
    </citation>
    <scope>NUCLEOTIDE SEQUENCE [LARGE SCALE GENOMIC DNA]</scope>
    <source>
        <strain evidence="3">ATCC 38088 / NRRL 8126</strain>
    </source>
</reference>
<evidence type="ECO:0000313" key="3">
    <source>
        <dbReference type="Proteomes" id="UP000008181"/>
    </source>
</evidence>
<dbReference type="PROSITE" id="PS50181">
    <property type="entry name" value="FBOX"/>
    <property type="match status" value="1"/>
</dbReference>
<dbReference type="eggNOG" id="ENOG502RX5J">
    <property type="taxonomic scope" value="Eukaryota"/>
</dbReference>
<dbReference type="AlphaFoldDB" id="G2QSI0"/>
<proteinExistence type="predicted"/>
<evidence type="ECO:0000259" key="1">
    <source>
        <dbReference type="PROSITE" id="PS50181"/>
    </source>
</evidence>
<dbReference type="Proteomes" id="UP000008181">
    <property type="component" value="Chromosome 1"/>
</dbReference>
<dbReference type="STRING" id="578455.G2QSI0"/>
<gene>
    <name evidence="2" type="ORF">THITE_2108770</name>
</gene>
<dbReference type="InterPro" id="IPR036047">
    <property type="entry name" value="F-box-like_dom_sf"/>
</dbReference>
<name>G2QSI0_THETT</name>
<dbReference type="RefSeq" id="XP_003649798.1">
    <property type="nucleotide sequence ID" value="XM_003649750.1"/>
</dbReference>
<dbReference type="Pfam" id="PF00646">
    <property type="entry name" value="F-box"/>
    <property type="match status" value="1"/>
</dbReference>
<dbReference type="GeneID" id="11521675"/>
<dbReference type="KEGG" id="ttt:THITE_2108770"/>
<feature type="domain" description="F-box" evidence="1">
    <location>
        <begin position="55"/>
        <end position="101"/>
    </location>
</feature>
<accession>G2QSI0</accession>
<protein>
    <recommendedName>
        <fullName evidence="1">F-box domain-containing protein</fullName>
    </recommendedName>
</protein>
<sequence>MDAEQIDASQQALGYERFELGICDHTLDDAHLETRCPLDNGRHTMLSQHSTRQPVGRLDLLPLELVSEILLALDIPTLTSFRRVNRRAMELVDSLHQYRSILKHCPNILRAIVSTNASSYTCRVLYDTLCNTKCSSCDRFGGYLYLITCRRVCYFCFSRNLIYFPLSAWQAAKLTGLSRRDLKRLPHLVSLPGRYTASAKLSKGRTMLFDRWAVLLLDRAGDGQRQPVDYTTREPRRFMPIISAPYLSHAGQRAGWGLHCRRCERNTDLENHFRHQFTRDGLVAHNQQHRET</sequence>
<dbReference type="OrthoDB" id="2687876at2759"/>
<dbReference type="InterPro" id="IPR001810">
    <property type="entry name" value="F-box_dom"/>
</dbReference>